<dbReference type="HOGENOM" id="CLU_093240_0_1_1"/>
<comment type="similarity">
    <text evidence="1">Belongs to the universal ribosomal protein uL24 family.</text>
</comment>
<keyword evidence="2 5" id="KW-0689">Ribosomal protein</keyword>
<evidence type="ECO:0000313" key="6">
    <source>
        <dbReference type="EnsemblProtists" id="EKX31157"/>
    </source>
</evidence>
<feature type="region of interest" description="Disordered" evidence="4">
    <location>
        <begin position="117"/>
        <end position="151"/>
    </location>
</feature>
<protein>
    <submittedName>
        <fullName evidence="5">Large subunit ribosomal protein L26e, cytoplasmic</fullName>
    </submittedName>
</protein>
<dbReference type="InterPro" id="IPR005756">
    <property type="entry name" value="Ribosomal_uL24_euk/arc"/>
</dbReference>
<dbReference type="OMA" id="VRIMRGD"/>
<evidence type="ECO:0000256" key="3">
    <source>
        <dbReference type="ARBA" id="ARBA00023274"/>
    </source>
</evidence>
<dbReference type="NCBIfam" id="TIGR01080">
    <property type="entry name" value="rplX_A_E"/>
    <property type="match status" value="1"/>
</dbReference>
<dbReference type="GO" id="GO:0003723">
    <property type="term" value="F:RNA binding"/>
    <property type="evidence" value="ECO:0007669"/>
    <property type="project" value="InterPro"/>
</dbReference>
<keyword evidence="3" id="KW-0687">Ribonucleoprotein</keyword>
<evidence type="ECO:0000256" key="1">
    <source>
        <dbReference type="ARBA" id="ARBA00010618"/>
    </source>
</evidence>
<dbReference type="SUPFAM" id="SSF50104">
    <property type="entry name" value="Translation proteins SH3-like domain"/>
    <property type="match status" value="1"/>
</dbReference>
<dbReference type="InterPro" id="IPR014722">
    <property type="entry name" value="Rib_uL2_dom2"/>
</dbReference>
<evidence type="ECO:0000256" key="4">
    <source>
        <dbReference type="SAM" id="MobiDB-lite"/>
    </source>
</evidence>
<dbReference type="FunFam" id="2.30.30.30:FF:000009">
    <property type="entry name" value="60S ribosomal protein L26"/>
    <property type="match status" value="1"/>
</dbReference>
<proteinExistence type="inferred from homology"/>
<dbReference type="Proteomes" id="UP000011087">
    <property type="component" value="Unassembled WGS sequence"/>
</dbReference>
<gene>
    <name evidence="5" type="primary">RPL26e</name>
    <name evidence="5" type="ORF">GUITHDRAFT_156664</name>
</gene>
<dbReference type="AlphaFoldDB" id="L1I4Y1"/>
<dbReference type="STRING" id="905079.L1I4Y1"/>
<keyword evidence="7" id="KW-1185">Reference proteome</keyword>
<dbReference type="GeneID" id="17287878"/>
<dbReference type="GO" id="GO:0006412">
    <property type="term" value="P:translation"/>
    <property type="evidence" value="ECO:0007669"/>
    <property type="project" value="InterPro"/>
</dbReference>
<dbReference type="PaxDb" id="55529-EKX31157"/>
<dbReference type="KEGG" id="gtt:GUITHDRAFT_156664"/>
<name>L1I4Y1_GUITC</name>
<dbReference type="GO" id="GO:0015934">
    <property type="term" value="C:large ribosomal subunit"/>
    <property type="evidence" value="ECO:0007669"/>
    <property type="project" value="InterPro"/>
</dbReference>
<dbReference type="eggNOG" id="KOG3401">
    <property type="taxonomic scope" value="Eukaryota"/>
</dbReference>
<evidence type="ECO:0000313" key="7">
    <source>
        <dbReference type="Proteomes" id="UP000011087"/>
    </source>
</evidence>
<dbReference type="InterPro" id="IPR041988">
    <property type="entry name" value="Ribosomal_uL24_KOW"/>
</dbReference>
<dbReference type="Gene3D" id="2.30.30.30">
    <property type="match status" value="1"/>
</dbReference>
<dbReference type="EnsemblProtists" id="EKX31157">
    <property type="protein sequence ID" value="EKX31157"/>
    <property type="gene ID" value="GUITHDRAFT_156664"/>
</dbReference>
<dbReference type="InterPro" id="IPR008991">
    <property type="entry name" value="Translation_prot_SH3-like_sf"/>
</dbReference>
<dbReference type="RefSeq" id="XP_005818137.1">
    <property type="nucleotide sequence ID" value="XM_005818080.1"/>
</dbReference>
<reference evidence="6" key="3">
    <citation type="submission" date="2015-06" db="UniProtKB">
        <authorList>
            <consortium name="EnsemblProtists"/>
        </authorList>
    </citation>
    <scope>IDENTIFICATION</scope>
</reference>
<dbReference type="CDD" id="cd06089">
    <property type="entry name" value="KOW_RPL26"/>
    <property type="match status" value="1"/>
</dbReference>
<dbReference type="EMBL" id="JH993344">
    <property type="protein sequence ID" value="EKX31157.1"/>
    <property type="molecule type" value="Genomic_DNA"/>
</dbReference>
<sequence>MKFNKAVSSSRRKCRKAHFSAPSNIRRKVMSATLSKDLRSKHGVRSLPIRKDDEVRIMRGVLAKNSPPPAKVVAVYRRRYCIHLQGVNHDKMNGAQVPVPVHPSNVEITKLKLDKDRKSLIDRKKAGRMGADKDKSKGKFSEKDVAMADVD</sequence>
<reference evidence="5 7" key="1">
    <citation type="journal article" date="2012" name="Nature">
        <title>Algal genomes reveal evolutionary mosaicism and the fate of nucleomorphs.</title>
        <authorList>
            <consortium name="DOE Joint Genome Institute"/>
            <person name="Curtis B.A."/>
            <person name="Tanifuji G."/>
            <person name="Burki F."/>
            <person name="Gruber A."/>
            <person name="Irimia M."/>
            <person name="Maruyama S."/>
            <person name="Arias M.C."/>
            <person name="Ball S.G."/>
            <person name="Gile G.H."/>
            <person name="Hirakawa Y."/>
            <person name="Hopkins J.F."/>
            <person name="Kuo A."/>
            <person name="Rensing S.A."/>
            <person name="Schmutz J."/>
            <person name="Symeonidi A."/>
            <person name="Elias M."/>
            <person name="Eveleigh R.J."/>
            <person name="Herman E.K."/>
            <person name="Klute M.J."/>
            <person name="Nakayama T."/>
            <person name="Obornik M."/>
            <person name="Reyes-Prieto A."/>
            <person name="Armbrust E.V."/>
            <person name="Aves S.J."/>
            <person name="Beiko R.G."/>
            <person name="Coutinho P."/>
            <person name="Dacks J.B."/>
            <person name="Durnford D.G."/>
            <person name="Fast N.M."/>
            <person name="Green B.R."/>
            <person name="Grisdale C.J."/>
            <person name="Hempel F."/>
            <person name="Henrissat B."/>
            <person name="Hoppner M.P."/>
            <person name="Ishida K."/>
            <person name="Kim E."/>
            <person name="Koreny L."/>
            <person name="Kroth P.G."/>
            <person name="Liu Y."/>
            <person name="Malik S.B."/>
            <person name="Maier U.G."/>
            <person name="McRose D."/>
            <person name="Mock T."/>
            <person name="Neilson J.A."/>
            <person name="Onodera N.T."/>
            <person name="Poole A.M."/>
            <person name="Pritham E.J."/>
            <person name="Richards T.A."/>
            <person name="Rocap G."/>
            <person name="Roy S.W."/>
            <person name="Sarai C."/>
            <person name="Schaack S."/>
            <person name="Shirato S."/>
            <person name="Slamovits C.H."/>
            <person name="Spencer D.F."/>
            <person name="Suzuki S."/>
            <person name="Worden A.Z."/>
            <person name="Zauner S."/>
            <person name="Barry K."/>
            <person name="Bell C."/>
            <person name="Bharti A.K."/>
            <person name="Crow J.A."/>
            <person name="Grimwood J."/>
            <person name="Kramer R."/>
            <person name="Lindquist E."/>
            <person name="Lucas S."/>
            <person name="Salamov A."/>
            <person name="McFadden G.I."/>
            <person name="Lane C.E."/>
            <person name="Keeling P.J."/>
            <person name="Gray M.W."/>
            <person name="Grigoriev I.V."/>
            <person name="Archibald J.M."/>
        </authorList>
    </citation>
    <scope>NUCLEOTIDE SEQUENCE</scope>
    <source>
        <strain evidence="5 7">CCMP2712</strain>
    </source>
</reference>
<dbReference type="OrthoDB" id="1688503at2759"/>
<reference evidence="7" key="2">
    <citation type="submission" date="2012-11" db="EMBL/GenBank/DDBJ databases">
        <authorList>
            <person name="Kuo A."/>
            <person name="Curtis B.A."/>
            <person name="Tanifuji G."/>
            <person name="Burki F."/>
            <person name="Gruber A."/>
            <person name="Irimia M."/>
            <person name="Maruyama S."/>
            <person name="Arias M.C."/>
            <person name="Ball S.G."/>
            <person name="Gile G.H."/>
            <person name="Hirakawa Y."/>
            <person name="Hopkins J.F."/>
            <person name="Rensing S.A."/>
            <person name="Schmutz J."/>
            <person name="Symeonidi A."/>
            <person name="Elias M."/>
            <person name="Eveleigh R.J."/>
            <person name="Herman E.K."/>
            <person name="Klute M.J."/>
            <person name="Nakayama T."/>
            <person name="Obornik M."/>
            <person name="Reyes-Prieto A."/>
            <person name="Armbrust E.V."/>
            <person name="Aves S.J."/>
            <person name="Beiko R.G."/>
            <person name="Coutinho P."/>
            <person name="Dacks J.B."/>
            <person name="Durnford D.G."/>
            <person name="Fast N.M."/>
            <person name="Green B.R."/>
            <person name="Grisdale C."/>
            <person name="Hempe F."/>
            <person name="Henrissat B."/>
            <person name="Hoppner M.P."/>
            <person name="Ishida K.-I."/>
            <person name="Kim E."/>
            <person name="Koreny L."/>
            <person name="Kroth P.G."/>
            <person name="Liu Y."/>
            <person name="Malik S.-B."/>
            <person name="Maier U.G."/>
            <person name="McRose D."/>
            <person name="Mock T."/>
            <person name="Neilson J.A."/>
            <person name="Onodera N.T."/>
            <person name="Poole A.M."/>
            <person name="Pritham E.J."/>
            <person name="Richards T.A."/>
            <person name="Rocap G."/>
            <person name="Roy S.W."/>
            <person name="Sarai C."/>
            <person name="Schaack S."/>
            <person name="Shirato S."/>
            <person name="Slamovits C.H."/>
            <person name="Spencer D.F."/>
            <person name="Suzuki S."/>
            <person name="Worden A.Z."/>
            <person name="Zauner S."/>
            <person name="Barry K."/>
            <person name="Bell C."/>
            <person name="Bharti A.K."/>
            <person name="Crow J.A."/>
            <person name="Grimwood J."/>
            <person name="Kramer R."/>
            <person name="Lindquist E."/>
            <person name="Lucas S."/>
            <person name="Salamov A."/>
            <person name="McFadden G.I."/>
            <person name="Lane C.E."/>
            <person name="Keeling P.J."/>
            <person name="Gray M.W."/>
            <person name="Grigoriev I.V."/>
            <person name="Archibald J.M."/>
        </authorList>
    </citation>
    <scope>NUCLEOTIDE SEQUENCE</scope>
    <source>
        <strain evidence="7">CCMP2712</strain>
    </source>
</reference>
<organism evidence="5">
    <name type="scientific">Guillardia theta (strain CCMP2712)</name>
    <name type="common">Cryptophyte</name>
    <dbReference type="NCBI Taxonomy" id="905079"/>
    <lineage>
        <taxon>Eukaryota</taxon>
        <taxon>Cryptophyceae</taxon>
        <taxon>Pyrenomonadales</taxon>
        <taxon>Geminigeraceae</taxon>
        <taxon>Guillardia</taxon>
    </lineage>
</organism>
<accession>L1I4Y1</accession>
<dbReference type="Pfam" id="PF16906">
    <property type="entry name" value="Ribosomal_L26"/>
    <property type="match status" value="1"/>
</dbReference>
<evidence type="ECO:0000256" key="2">
    <source>
        <dbReference type="ARBA" id="ARBA00022980"/>
    </source>
</evidence>
<dbReference type="PANTHER" id="PTHR11143">
    <property type="entry name" value="60S RIBOSOMAL PROTEIN L26 FAMILY MEMBER"/>
    <property type="match status" value="1"/>
</dbReference>
<dbReference type="GO" id="GO:0003735">
    <property type="term" value="F:structural constituent of ribosome"/>
    <property type="evidence" value="ECO:0007669"/>
    <property type="project" value="InterPro"/>
</dbReference>
<evidence type="ECO:0000313" key="5">
    <source>
        <dbReference type="EMBL" id="EKX31157.1"/>
    </source>
</evidence>